<organism evidence="4">
    <name type="scientific">Pleurostomum flabellatum</name>
    <dbReference type="NCBI Taxonomy" id="405751"/>
    <lineage>
        <taxon>Eukaryota</taxon>
        <taxon>Discoba</taxon>
        <taxon>Heterolobosea</taxon>
        <taxon>Tulamoebidae</taxon>
        <taxon>Pleurostomum</taxon>
    </lineage>
</organism>
<evidence type="ECO:0000256" key="3">
    <source>
        <dbReference type="ARBA" id="ARBA00023274"/>
    </source>
</evidence>
<dbReference type="PROSITE" id="PS50159">
    <property type="entry name" value="RIBOSOMAL_S13_2"/>
    <property type="match status" value="1"/>
</dbReference>
<dbReference type="GO" id="GO:0003735">
    <property type="term" value="F:structural constituent of ribosome"/>
    <property type="evidence" value="ECO:0007669"/>
    <property type="project" value="InterPro"/>
</dbReference>
<dbReference type="GO" id="GO:1990904">
    <property type="term" value="C:ribonucleoprotein complex"/>
    <property type="evidence" value="ECO:0007669"/>
    <property type="project" value="UniProtKB-KW"/>
</dbReference>
<keyword evidence="3" id="KW-0687">Ribonucleoprotein</keyword>
<dbReference type="EMBL" id="MT843578">
    <property type="protein sequence ID" value="QPL15624.1"/>
    <property type="molecule type" value="Genomic_DNA"/>
</dbReference>
<reference evidence="4" key="1">
    <citation type="journal article" date="2021" name="Genome Biol.">
        <title>Evolutionary history of mitochondrial genomes in Discoba, including the extreme halophile Pleurostomum flabellatum (Heterolobosea).</title>
        <authorList>
            <person name="Ettahi K."/>
            <person name="Lhee D.H."/>
            <person name="Sung J.Y."/>
            <person name="Simpson A.G.B."/>
            <person name="Park J.S."/>
            <person name="Yoon H.S."/>
        </authorList>
    </citation>
    <scope>NUCLEOTIDE SEQUENCE</scope>
</reference>
<dbReference type="RefSeq" id="YP_010049290.1">
    <property type="nucleotide sequence ID" value="NC_054363.1"/>
</dbReference>
<dbReference type="Gene3D" id="4.10.910.10">
    <property type="entry name" value="30s ribosomal protein s13, domain 2"/>
    <property type="match status" value="1"/>
</dbReference>
<dbReference type="GeneID" id="63660908"/>
<comment type="similarity">
    <text evidence="1">Belongs to the universal ribosomal protein uS13 family.</text>
</comment>
<protein>
    <submittedName>
        <fullName evidence="4">40S ribosomal protein S13</fullName>
    </submittedName>
</protein>
<evidence type="ECO:0000313" key="4">
    <source>
        <dbReference type="EMBL" id="QPL15624.1"/>
    </source>
</evidence>
<name>A0A7T0Q5M2_9EUKA</name>
<dbReference type="InterPro" id="IPR027437">
    <property type="entry name" value="Rbsml_uS13_C"/>
</dbReference>
<dbReference type="InterPro" id="IPR010979">
    <property type="entry name" value="Ribosomal_uS13-like_H2TH"/>
</dbReference>
<dbReference type="AlphaFoldDB" id="A0A7T0Q5M2"/>
<dbReference type="PIRSF" id="PIRSF002134">
    <property type="entry name" value="Ribosomal_S13"/>
    <property type="match status" value="1"/>
</dbReference>
<accession>A0A7T0Q5M2</accession>
<dbReference type="GO" id="GO:0003723">
    <property type="term" value="F:RNA binding"/>
    <property type="evidence" value="ECO:0007669"/>
    <property type="project" value="InterPro"/>
</dbReference>
<dbReference type="SUPFAM" id="SSF46946">
    <property type="entry name" value="S13-like H2TH domain"/>
    <property type="match status" value="1"/>
</dbReference>
<evidence type="ECO:0000256" key="2">
    <source>
        <dbReference type="ARBA" id="ARBA00022980"/>
    </source>
</evidence>
<dbReference type="GO" id="GO:0006412">
    <property type="term" value="P:translation"/>
    <property type="evidence" value="ECO:0007669"/>
    <property type="project" value="InterPro"/>
</dbReference>
<gene>
    <name evidence="4" type="primary">rps13</name>
</gene>
<dbReference type="InterPro" id="IPR001892">
    <property type="entry name" value="Ribosomal_uS13"/>
</dbReference>
<keyword evidence="2 4" id="KW-0689">Ribosomal protein</keyword>
<geneLocation type="mitochondrion" evidence="4"/>
<evidence type="ECO:0000256" key="1">
    <source>
        <dbReference type="ARBA" id="ARBA00008080"/>
    </source>
</evidence>
<dbReference type="GO" id="GO:0005840">
    <property type="term" value="C:ribosome"/>
    <property type="evidence" value="ECO:0007669"/>
    <property type="project" value="UniProtKB-KW"/>
</dbReference>
<keyword evidence="4" id="KW-0496">Mitochondrion</keyword>
<sequence length="131" mass="15618">MLDSVTPFKLARNKFYLINVYQFLSRRYGIGSFLTMHICNFSGIHYGIRMRTLVNFQFTTTFCVMYILKKIHDFFIIKSSSLDFSLKKLNNNFMDFLRKSKTIRSKKHINFLPVRGQRNRTNGKTKKKLKN</sequence>
<proteinExistence type="inferred from homology"/>